<protein>
    <submittedName>
        <fullName evidence="19">Glutamate receptor ionotropic, delta-2-like</fullName>
    </submittedName>
</protein>
<dbReference type="AlphaFoldDB" id="A0AAJ7X9M4"/>
<accession>A0AAJ7X9M4</accession>
<reference evidence="19" key="1">
    <citation type="submission" date="2025-08" db="UniProtKB">
        <authorList>
            <consortium name="RefSeq"/>
        </authorList>
    </citation>
    <scope>IDENTIFICATION</scope>
    <source>
        <tissue evidence="19">Sperm</tissue>
    </source>
</reference>
<gene>
    <name evidence="19" type="primary">LOC116951004</name>
</gene>
<feature type="compositionally biased region" description="Basic residues" evidence="14">
    <location>
        <begin position="711"/>
        <end position="728"/>
    </location>
</feature>
<keyword evidence="12" id="KW-0407">Ion channel</keyword>
<feature type="domain" description="Ionotropic glutamate receptor L-glutamate and glycine-binding" evidence="17">
    <location>
        <begin position="517"/>
        <end position="579"/>
    </location>
</feature>
<evidence type="ECO:0000256" key="3">
    <source>
        <dbReference type="ARBA" id="ARBA00022692"/>
    </source>
</evidence>
<dbReference type="SMART" id="SM00079">
    <property type="entry name" value="PBPe"/>
    <property type="match status" value="1"/>
</dbReference>
<keyword evidence="3 15" id="KW-0812">Transmembrane</keyword>
<evidence type="ECO:0000256" key="1">
    <source>
        <dbReference type="ARBA" id="ARBA00004141"/>
    </source>
</evidence>
<proteinExistence type="predicted"/>
<feature type="region of interest" description="Disordered" evidence="14">
    <location>
        <begin position="1094"/>
        <end position="1193"/>
    </location>
</feature>
<evidence type="ECO:0000256" key="5">
    <source>
        <dbReference type="ARBA" id="ARBA00023018"/>
    </source>
</evidence>
<name>A0AAJ7X9M4_PETMA</name>
<dbReference type="InterPro" id="IPR015683">
    <property type="entry name" value="Ionotropic_Glu_rcpt"/>
</dbReference>
<evidence type="ECO:0000256" key="2">
    <source>
        <dbReference type="ARBA" id="ARBA00022448"/>
    </source>
</evidence>
<comment type="subcellular location">
    <subcellularLocation>
        <location evidence="1">Membrane</location>
        <topology evidence="1">Multi-pass membrane protein</topology>
    </subcellularLocation>
    <subcellularLocation>
        <location evidence="13">Postsynaptic cell membrane</location>
    </subcellularLocation>
</comment>
<dbReference type="Pfam" id="PF10613">
    <property type="entry name" value="Lig_chan-Glu_bd"/>
    <property type="match status" value="1"/>
</dbReference>
<feature type="compositionally biased region" description="Low complexity" evidence="14">
    <location>
        <begin position="155"/>
        <end position="165"/>
    </location>
</feature>
<evidence type="ECO:0000256" key="15">
    <source>
        <dbReference type="SAM" id="Phobius"/>
    </source>
</evidence>
<feature type="non-terminal residue" evidence="19">
    <location>
        <position position="1193"/>
    </location>
</feature>
<dbReference type="FunFam" id="3.40.50.2300:FF:000520">
    <property type="entry name" value="Glutamate ionotropic receptor delta type subunit 1"/>
    <property type="match status" value="1"/>
</dbReference>
<dbReference type="InterPro" id="IPR028082">
    <property type="entry name" value="Peripla_BP_I"/>
</dbReference>
<evidence type="ECO:0000256" key="10">
    <source>
        <dbReference type="ARBA" id="ARBA00023257"/>
    </source>
</evidence>
<dbReference type="SUPFAM" id="SSF53850">
    <property type="entry name" value="Periplasmic binding protein-like II"/>
    <property type="match status" value="1"/>
</dbReference>
<feature type="transmembrane region" description="Helical" evidence="15">
    <location>
        <begin position="783"/>
        <end position="806"/>
    </location>
</feature>
<keyword evidence="18" id="KW-1185">Reference proteome</keyword>
<evidence type="ECO:0000256" key="11">
    <source>
        <dbReference type="ARBA" id="ARBA00023286"/>
    </source>
</evidence>
<feature type="transmembrane region" description="Helical" evidence="15">
    <location>
        <begin position="976"/>
        <end position="998"/>
    </location>
</feature>
<dbReference type="Pfam" id="PF00060">
    <property type="entry name" value="Lig_chan"/>
    <property type="match status" value="1"/>
</dbReference>
<evidence type="ECO:0000313" key="18">
    <source>
        <dbReference type="Proteomes" id="UP001318040"/>
    </source>
</evidence>
<keyword evidence="5" id="KW-0770">Synapse</keyword>
<dbReference type="Gene3D" id="3.40.50.2300">
    <property type="match status" value="4"/>
</dbReference>
<evidence type="ECO:0000259" key="17">
    <source>
        <dbReference type="SMART" id="SM00918"/>
    </source>
</evidence>
<keyword evidence="2" id="KW-0813">Transport</keyword>
<dbReference type="InterPro" id="IPR001828">
    <property type="entry name" value="ANF_lig-bd_rcpt"/>
</dbReference>
<evidence type="ECO:0000256" key="9">
    <source>
        <dbReference type="ARBA" id="ARBA00023180"/>
    </source>
</evidence>
<evidence type="ECO:0000256" key="6">
    <source>
        <dbReference type="ARBA" id="ARBA00023065"/>
    </source>
</evidence>
<keyword evidence="4 15" id="KW-1133">Transmembrane helix</keyword>
<keyword evidence="7 15" id="KW-0472">Membrane</keyword>
<keyword evidence="11" id="KW-1071">Ligand-gated ion channel</keyword>
<feature type="region of interest" description="Disordered" evidence="14">
    <location>
        <begin position="155"/>
        <end position="206"/>
    </location>
</feature>
<dbReference type="InterPro" id="IPR001320">
    <property type="entry name" value="Iontro_rcpt_C"/>
</dbReference>
<dbReference type="Pfam" id="PF01094">
    <property type="entry name" value="ANF_receptor"/>
    <property type="match status" value="1"/>
</dbReference>
<keyword evidence="8" id="KW-0675">Receptor</keyword>
<feature type="domain" description="Ionotropic glutamate receptor C-terminal" evidence="16">
    <location>
        <begin position="507"/>
        <end position="955"/>
    </location>
</feature>
<keyword evidence="9" id="KW-0325">Glycoprotein</keyword>
<dbReference type="RefSeq" id="XP_032825158.1">
    <property type="nucleotide sequence ID" value="XM_032969267.1"/>
</dbReference>
<evidence type="ECO:0000313" key="19">
    <source>
        <dbReference type="RefSeq" id="XP_032825158.1"/>
    </source>
</evidence>
<dbReference type="InterPro" id="IPR019594">
    <property type="entry name" value="Glu/Gly-bd"/>
</dbReference>
<dbReference type="GO" id="GO:0045211">
    <property type="term" value="C:postsynaptic membrane"/>
    <property type="evidence" value="ECO:0007669"/>
    <property type="project" value="UniProtKB-SubCell"/>
</dbReference>
<evidence type="ECO:0000256" key="7">
    <source>
        <dbReference type="ARBA" id="ARBA00023136"/>
    </source>
</evidence>
<keyword evidence="6" id="KW-0406">Ion transport</keyword>
<dbReference type="KEGG" id="pmrn:116951004"/>
<dbReference type="FunFam" id="3.40.190.10:FF:000024">
    <property type="entry name" value="Glutamate receptor, ionotropic, delta 1"/>
    <property type="match status" value="1"/>
</dbReference>
<feature type="compositionally biased region" description="Acidic residues" evidence="14">
    <location>
        <begin position="670"/>
        <end position="690"/>
    </location>
</feature>
<evidence type="ECO:0000256" key="14">
    <source>
        <dbReference type="SAM" id="MobiDB-lite"/>
    </source>
</evidence>
<evidence type="ECO:0000256" key="4">
    <source>
        <dbReference type="ARBA" id="ARBA00022989"/>
    </source>
</evidence>
<evidence type="ECO:0000259" key="16">
    <source>
        <dbReference type="SMART" id="SM00079"/>
    </source>
</evidence>
<dbReference type="SUPFAM" id="SSF53822">
    <property type="entry name" value="Periplasmic binding protein-like I"/>
    <property type="match status" value="1"/>
</dbReference>
<dbReference type="SMART" id="SM00918">
    <property type="entry name" value="Lig_chan-Glu_bd"/>
    <property type="match status" value="1"/>
</dbReference>
<keyword evidence="10" id="KW-0628">Postsynaptic cell membrane</keyword>
<dbReference type="Gene3D" id="3.40.190.10">
    <property type="entry name" value="Periplasmic binding protein-like II"/>
    <property type="match status" value="2"/>
</dbReference>
<sequence length="1193" mass="129707">MKPPPPLPPPPATARKMEQGSQLPASPLWAFAAFLLALTVGPLCMGPGTGLSRAETESIIHIGAIFEESALKDQEAFSLAVADINANEEILQSEQITYSIRTVEGDNPFQALQEACELMEQGILALVSSTGCATASSLQSLSDAMHIPHLFVERGGPAASPSSAGGAAGTGGSPRSGCELPPHPPPLPPQTTSDPGAPGVEEPQGYTLTARPPAVLGHVLTRVLADFAWRKFILFYQAGYDIRGVRGFLARAARQGAEVSLQQVDGNVGRMIASLFRSLKYEELNRYRDSLRRAVLLLNPRLARTFIAEAVEANLIAADSHWLFLNEEVSLVEVQELARVSVGRLTVLRQVFPAPRDPAHRCERDGHHVSPALCDPQDPAYMTPEVSSLYIYDSVVLLTTAFHQKLEDRKWHSMASLSCLKRWTKPWNGGHSMLDVIRQGRVWGLTGELQFNELGVNPNLQFEVLGTSYADGGQEKTVRKLGVWDPVNGLNGSLSDSMPGRNIRGVTLKVAVVLDPPFVMKADNVLGQPKRFVGFAVDVLEELSRHLGFTYDLYQAPDNSYGRPGPGGSWSGLLGEILHKQADAGLGAMVITPERESAVDFTVRFLDRGVAVMLLRPDPSWHLLSCLSPLEPAVWTCLSVTVCLVGVLVHRLNELHGKDEGGGSASGGTADDDDYEDMDDDADEDEEEDDAGARASESGSGSGRDGSGSAVRRRRRASSASCRRRARGPRGSGGAGRSGAGGGGGGLNKPLSIPTTIWALYSALMQQGGELVLMSVSARVMVAVWWFFTLIVVSSYTASLAAYLTLSRLTSPISSLQELARQTEMSYGTVLHSSLYEQLRARAANPVGPEHGTYAKLWEAVSRNNGSDNCVHDLDEAVHRVKRGNYAFVWDTAVLEFAALSDGDCSLSVRNVGYDKGYGIALQHGSPYRDAFSQRLLELQESGELEALRQKWWPRRGKCDPYGPGLPQQRPPGLELSSLAGAFAVLAAGLLLACLLGACEACWHRRSGNLCPPNDDKELEMEQAHQQMKGLGAASRHGEGRPGDGDGGSGGGGGGGDRDEMHKRIFLTPVELPALDAARSEGLCEAFELPTPLPLVAEPTGSDAAAPEAAKVQQQQQRRRQQQQHQQQQQQELHEREHQQMHHQLQNPHHQLQLQQQQHQQQLLQQQLQQQQQQHQQPQQRHQQQLLQHQQPQ</sequence>
<feature type="region of interest" description="Disordered" evidence="14">
    <location>
        <begin position="656"/>
        <end position="747"/>
    </location>
</feature>
<evidence type="ECO:0000256" key="8">
    <source>
        <dbReference type="ARBA" id="ARBA00023170"/>
    </source>
</evidence>
<dbReference type="GO" id="GO:0015276">
    <property type="term" value="F:ligand-gated monoatomic ion channel activity"/>
    <property type="evidence" value="ECO:0007669"/>
    <property type="project" value="InterPro"/>
</dbReference>
<feature type="compositionally biased region" description="Basic and acidic residues" evidence="14">
    <location>
        <begin position="1014"/>
        <end position="1023"/>
    </location>
</feature>
<organism evidence="18 19">
    <name type="scientific">Petromyzon marinus</name>
    <name type="common">Sea lamprey</name>
    <dbReference type="NCBI Taxonomy" id="7757"/>
    <lineage>
        <taxon>Eukaryota</taxon>
        <taxon>Metazoa</taxon>
        <taxon>Chordata</taxon>
        <taxon>Craniata</taxon>
        <taxon>Vertebrata</taxon>
        <taxon>Cyclostomata</taxon>
        <taxon>Hyperoartia</taxon>
        <taxon>Petromyzontiformes</taxon>
        <taxon>Petromyzontidae</taxon>
        <taxon>Petromyzon</taxon>
    </lineage>
</organism>
<evidence type="ECO:0000256" key="12">
    <source>
        <dbReference type="ARBA" id="ARBA00023303"/>
    </source>
</evidence>
<evidence type="ECO:0000256" key="13">
    <source>
        <dbReference type="ARBA" id="ARBA00034100"/>
    </source>
</evidence>
<feature type="compositionally biased region" description="Gly residues" evidence="14">
    <location>
        <begin position="1045"/>
        <end position="1055"/>
    </location>
</feature>
<dbReference type="PANTHER" id="PTHR18966">
    <property type="entry name" value="IONOTROPIC GLUTAMATE RECEPTOR"/>
    <property type="match status" value="1"/>
</dbReference>
<feature type="compositionally biased region" description="Low complexity" evidence="14">
    <location>
        <begin position="1142"/>
        <end position="1193"/>
    </location>
</feature>
<dbReference type="Proteomes" id="UP001318040">
    <property type="component" value="Chromosome 41"/>
</dbReference>
<dbReference type="Gene3D" id="1.10.287.70">
    <property type="match status" value="1"/>
</dbReference>
<feature type="compositionally biased region" description="Gly residues" evidence="14">
    <location>
        <begin position="730"/>
        <end position="747"/>
    </location>
</feature>
<feature type="region of interest" description="Disordered" evidence="14">
    <location>
        <begin position="1014"/>
        <end position="1060"/>
    </location>
</feature>